<accession>A0ABU9Q9H0</accession>
<keyword evidence="2" id="KW-1185">Reference proteome</keyword>
<organism evidence="1 2">
    <name type="scientific">Paraburkholderia sabiae</name>
    <dbReference type="NCBI Taxonomy" id="273251"/>
    <lineage>
        <taxon>Bacteria</taxon>
        <taxon>Pseudomonadati</taxon>
        <taxon>Pseudomonadota</taxon>
        <taxon>Betaproteobacteria</taxon>
        <taxon>Burkholderiales</taxon>
        <taxon>Burkholderiaceae</taxon>
        <taxon>Paraburkholderia</taxon>
    </lineage>
</organism>
<comment type="caution">
    <text evidence="1">The sequence shown here is derived from an EMBL/GenBank/DDBJ whole genome shotgun (WGS) entry which is preliminary data.</text>
</comment>
<reference evidence="1 2" key="1">
    <citation type="submission" date="2024-01" db="EMBL/GenBank/DDBJ databases">
        <title>The diversity of rhizobia nodulating Mimosa spp. in eleven states of Brazil covering several biomes is determined by host plant, location, and edaphic factors.</title>
        <authorList>
            <person name="Rouws L."/>
            <person name="Barauna A."/>
            <person name="Beukes C."/>
            <person name="De Faria S.M."/>
            <person name="Gross E."/>
            <person name="Dos Reis Junior F.B."/>
            <person name="Simon M."/>
            <person name="Maluk M."/>
            <person name="Odee D.W."/>
            <person name="Kenicer G."/>
            <person name="Young J.P.W."/>
            <person name="Reis V.M."/>
            <person name="Zilli J."/>
            <person name="James E.K."/>
        </authorList>
    </citation>
    <scope>NUCLEOTIDE SEQUENCE [LARGE SCALE GENOMIC DNA]</scope>
    <source>
        <strain evidence="1 2">JPY77</strain>
    </source>
</reference>
<dbReference type="Proteomes" id="UP001494588">
    <property type="component" value="Unassembled WGS sequence"/>
</dbReference>
<protein>
    <submittedName>
        <fullName evidence="1">Uncharacterized protein</fullName>
    </submittedName>
</protein>
<name>A0ABU9Q9H0_9BURK</name>
<evidence type="ECO:0000313" key="1">
    <source>
        <dbReference type="EMBL" id="MEM5286095.1"/>
    </source>
</evidence>
<proteinExistence type="predicted"/>
<evidence type="ECO:0000313" key="2">
    <source>
        <dbReference type="Proteomes" id="UP001494588"/>
    </source>
</evidence>
<sequence length="117" mass="13183">MNAYPSERDNIVERVNSLCLRLFDAWCDTRSVTALAYLMHCWPMIDSTPGALRRLGETMRDLQRYHGDQLDDEAFRALCEMAALIDELVGRPARSVRLMVPGEVLGEVPGEVPETMG</sequence>
<dbReference type="RefSeq" id="WP_201647167.1">
    <property type="nucleotide sequence ID" value="NZ_CAJHCS010000001.1"/>
</dbReference>
<gene>
    <name evidence="1" type="ORF">V4C55_10260</name>
</gene>
<dbReference type="EMBL" id="JAZHGC010000007">
    <property type="protein sequence ID" value="MEM5286095.1"/>
    <property type="molecule type" value="Genomic_DNA"/>
</dbReference>